<dbReference type="OrthoDB" id="1982at2"/>
<proteinExistence type="predicted"/>
<organism evidence="1 2">
    <name type="scientific">Metarhizobium album</name>
    <dbReference type="NCBI Taxonomy" id="2182425"/>
    <lineage>
        <taxon>Bacteria</taxon>
        <taxon>Pseudomonadati</taxon>
        <taxon>Pseudomonadota</taxon>
        <taxon>Alphaproteobacteria</taxon>
        <taxon>Hyphomicrobiales</taxon>
        <taxon>Rhizobiaceae</taxon>
        <taxon>Metarhizobium</taxon>
    </lineage>
</organism>
<protein>
    <submittedName>
        <fullName evidence="1">Oxidoreductase</fullName>
    </submittedName>
</protein>
<name>A0A2U2DG65_9HYPH</name>
<keyword evidence="2" id="KW-1185">Reference proteome</keyword>
<evidence type="ECO:0000313" key="2">
    <source>
        <dbReference type="Proteomes" id="UP000245252"/>
    </source>
</evidence>
<reference evidence="1 2" key="1">
    <citation type="submission" date="2018-05" db="EMBL/GenBank/DDBJ databases">
        <title>The draft genome of strain NS-104.</title>
        <authorList>
            <person name="Hang P."/>
            <person name="Jiang J."/>
        </authorList>
    </citation>
    <scope>NUCLEOTIDE SEQUENCE [LARGE SCALE GENOMIC DNA]</scope>
    <source>
        <strain evidence="1 2">NS-104</strain>
    </source>
</reference>
<dbReference type="EMBL" id="QFBC01000028">
    <property type="protein sequence ID" value="PWE52313.1"/>
    <property type="molecule type" value="Genomic_DNA"/>
</dbReference>
<gene>
    <name evidence="1" type="ORF">DEM27_31735</name>
</gene>
<dbReference type="AlphaFoldDB" id="A0A2U2DG65"/>
<comment type="caution">
    <text evidence="1">The sequence shown here is derived from an EMBL/GenBank/DDBJ whole genome shotgun (WGS) entry which is preliminary data.</text>
</comment>
<dbReference type="Proteomes" id="UP000245252">
    <property type="component" value="Unassembled WGS sequence"/>
</dbReference>
<dbReference type="RefSeq" id="WP_109462236.1">
    <property type="nucleotide sequence ID" value="NZ_QFBC01000028.1"/>
</dbReference>
<accession>A0A2U2DG65</accession>
<sequence>MVPIPKPTSSTLLEIQAALEAGHDDWESVGVPAGDIGLECDRQIWLSFRRASPGERIDWQKRRIFERGNIEEERLIDLLRLVGCEVWGQQDRVRAAGGHLRGKIDGRALGIVEAPKTEHIVECKSAKQEVFRVVKNKGVKAGKPDHYATFQFYMFGLGVDRVYYMMSNKNDEDLHLERVEYDAAFAIRAVARIERIINMPEPPVRLCKKRDDFRGRFCRQAAVCWGEQMPRAHCRTCIHSTPLMTGNAAWDCARWHQPLSLDDQAAGCPAHLFIPTTLAGLEMINADEASETITYRLPNGELWVDGAATDNTPAADQAA</sequence>
<dbReference type="Gene3D" id="3.90.320.10">
    <property type="match status" value="1"/>
</dbReference>
<evidence type="ECO:0000313" key="1">
    <source>
        <dbReference type="EMBL" id="PWE52313.1"/>
    </source>
</evidence>
<dbReference type="InterPro" id="IPR011604">
    <property type="entry name" value="PDDEXK-like_dom_sf"/>
</dbReference>